<feature type="compositionally biased region" description="Polar residues" evidence="1">
    <location>
        <begin position="85"/>
        <end position="95"/>
    </location>
</feature>
<accession>A0A1Z5SA88</accession>
<dbReference type="InParanoid" id="A0A1Z5SA88"/>
<sequence length="232" mass="25446">MKRKWKKHYHFIFHRLSNIKDEARELIMISMQCNGRILLFCPLCSVPLCASFRPPLRPSTSPGEKLSFVPIFQPPKAYPSRASIHPSTASPSMATATGPLLPGSFSNPATHHRGTPPDTPRGCPIHPQPHCPTRPHPSTPSRTGTAMAMPIRTQLASSAPPPPACRFAAFRPDKIPRPFCRRILSFRCARGRVAPLYGLLPAGSVSVTRPTPPPLEEASTLLPLLSCAPRYL</sequence>
<dbReference type="Proteomes" id="UP000000768">
    <property type="component" value="Chromosome 1"/>
</dbReference>
<evidence type="ECO:0000313" key="2">
    <source>
        <dbReference type="EMBL" id="OQU92736.1"/>
    </source>
</evidence>
<dbReference type="EMBL" id="CM000760">
    <property type="protein sequence ID" value="OQU92736.1"/>
    <property type="molecule type" value="Genomic_DNA"/>
</dbReference>
<feature type="region of interest" description="Disordered" evidence="1">
    <location>
        <begin position="80"/>
        <end position="99"/>
    </location>
</feature>
<protein>
    <submittedName>
        <fullName evidence="2">Uncharacterized protein</fullName>
    </submittedName>
</protein>
<proteinExistence type="predicted"/>
<evidence type="ECO:0000256" key="1">
    <source>
        <dbReference type="SAM" id="MobiDB-lite"/>
    </source>
</evidence>
<keyword evidence="3" id="KW-1185">Reference proteome</keyword>
<reference evidence="3" key="2">
    <citation type="journal article" date="2018" name="Plant J.">
        <title>The Sorghum bicolor reference genome: improved assembly, gene annotations, a transcriptome atlas, and signatures of genome organization.</title>
        <authorList>
            <person name="McCormick R.F."/>
            <person name="Truong S.K."/>
            <person name="Sreedasyam A."/>
            <person name="Jenkins J."/>
            <person name="Shu S."/>
            <person name="Sims D."/>
            <person name="Kennedy M."/>
            <person name="Amirebrahimi M."/>
            <person name="Weers B.D."/>
            <person name="McKinley B."/>
            <person name="Mattison A."/>
            <person name="Morishige D.T."/>
            <person name="Grimwood J."/>
            <person name="Schmutz J."/>
            <person name="Mullet J.E."/>
        </authorList>
    </citation>
    <scope>NUCLEOTIDE SEQUENCE [LARGE SCALE GENOMIC DNA]</scope>
    <source>
        <strain evidence="3">cv. BTx623</strain>
    </source>
</reference>
<name>A0A1Z5SA88_SORBI</name>
<reference evidence="2 3" key="1">
    <citation type="journal article" date="2009" name="Nature">
        <title>The Sorghum bicolor genome and the diversification of grasses.</title>
        <authorList>
            <person name="Paterson A.H."/>
            <person name="Bowers J.E."/>
            <person name="Bruggmann R."/>
            <person name="Dubchak I."/>
            <person name="Grimwood J."/>
            <person name="Gundlach H."/>
            <person name="Haberer G."/>
            <person name="Hellsten U."/>
            <person name="Mitros T."/>
            <person name="Poliakov A."/>
            <person name="Schmutz J."/>
            <person name="Spannagl M."/>
            <person name="Tang H."/>
            <person name="Wang X."/>
            <person name="Wicker T."/>
            <person name="Bharti A.K."/>
            <person name="Chapman J."/>
            <person name="Feltus F.A."/>
            <person name="Gowik U."/>
            <person name="Grigoriev I.V."/>
            <person name="Lyons E."/>
            <person name="Maher C.A."/>
            <person name="Martis M."/>
            <person name="Narechania A."/>
            <person name="Otillar R.P."/>
            <person name="Penning B.W."/>
            <person name="Salamov A.A."/>
            <person name="Wang Y."/>
            <person name="Zhang L."/>
            <person name="Carpita N.C."/>
            <person name="Freeling M."/>
            <person name="Gingle A.R."/>
            <person name="Hash C.T."/>
            <person name="Keller B."/>
            <person name="Klein P."/>
            <person name="Kresovich S."/>
            <person name="McCann M.C."/>
            <person name="Ming R."/>
            <person name="Peterson D.G."/>
            <person name="Mehboob-ur-Rahman"/>
            <person name="Ware D."/>
            <person name="Westhoff P."/>
            <person name="Mayer K.F."/>
            <person name="Messing J."/>
            <person name="Rokhsar D.S."/>
        </authorList>
    </citation>
    <scope>NUCLEOTIDE SEQUENCE [LARGE SCALE GENOMIC DNA]</scope>
    <source>
        <strain evidence="3">cv. BTx623</strain>
    </source>
</reference>
<dbReference type="AlphaFoldDB" id="A0A1Z5SA88"/>
<evidence type="ECO:0000313" key="3">
    <source>
        <dbReference type="Proteomes" id="UP000000768"/>
    </source>
</evidence>
<gene>
    <name evidence="2" type="ORF">SORBI_3001G399501</name>
</gene>
<organism evidence="2 3">
    <name type="scientific">Sorghum bicolor</name>
    <name type="common">Sorghum</name>
    <name type="synonym">Sorghum vulgare</name>
    <dbReference type="NCBI Taxonomy" id="4558"/>
    <lineage>
        <taxon>Eukaryota</taxon>
        <taxon>Viridiplantae</taxon>
        <taxon>Streptophyta</taxon>
        <taxon>Embryophyta</taxon>
        <taxon>Tracheophyta</taxon>
        <taxon>Spermatophyta</taxon>
        <taxon>Magnoliopsida</taxon>
        <taxon>Liliopsida</taxon>
        <taxon>Poales</taxon>
        <taxon>Poaceae</taxon>
        <taxon>PACMAD clade</taxon>
        <taxon>Panicoideae</taxon>
        <taxon>Andropogonodae</taxon>
        <taxon>Andropogoneae</taxon>
        <taxon>Sorghinae</taxon>
        <taxon>Sorghum</taxon>
    </lineage>
</organism>
<dbReference type="Gramene" id="OQU92736">
    <property type="protein sequence ID" value="OQU92736"/>
    <property type="gene ID" value="SORBI_3001G399501"/>
</dbReference>